<proteinExistence type="predicted"/>
<dbReference type="PANTHER" id="PTHR34580:SF1">
    <property type="entry name" value="PROTEIN PAFC"/>
    <property type="match status" value="1"/>
</dbReference>
<feature type="domain" description="WYL" evidence="1">
    <location>
        <begin position="150"/>
        <end position="215"/>
    </location>
</feature>
<organism evidence="4 5">
    <name type="scientific">Arthrobacter sulfonylureivorans</name>
    <dbReference type="NCBI Taxonomy" id="2486855"/>
    <lineage>
        <taxon>Bacteria</taxon>
        <taxon>Bacillati</taxon>
        <taxon>Actinomycetota</taxon>
        <taxon>Actinomycetes</taxon>
        <taxon>Micrococcales</taxon>
        <taxon>Micrococcaceae</taxon>
        <taxon>Arthrobacter</taxon>
    </lineage>
</organism>
<dbReference type="PROSITE" id="PS52050">
    <property type="entry name" value="WYL"/>
    <property type="match status" value="2"/>
</dbReference>
<feature type="domain" description="WCX" evidence="3">
    <location>
        <begin position="581"/>
        <end position="653"/>
    </location>
</feature>
<dbReference type="InterPro" id="IPR043839">
    <property type="entry name" value="PafC_HTH"/>
</dbReference>
<protein>
    <submittedName>
        <fullName evidence="4">WYL domain-containing protein</fullName>
    </submittedName>
</protein>
<dbReference type="Pfam" id="PF13280">
    <property type="entry name" value="WYL"/>
    <property type="match status" value="2"/>
</dbReference>
<feature type="domain" description="WYL" evidence="1">
    <location>
        <begin position="486"/>
        <end position="552"/>
    </location>
</feature>
<dbReference type="RefSeq" id="WP_241912918.1">
    <property type="nucleotide sequence ID" value="NZ_CP093326.1"/>
</dbReference>
<evidence type="ECO:0000259" key="1">
    <source>
        <dbReference type="Pfam" id="PF13280"/>
    </source>
</evidence>
<dbReference type="Pfam" id="PF25583">
    <property type="entry name" value="WCX"/>
    <property type="match status" value="2"/>
</dbReference>
<reference evidence="4 5" key="1">
    <citation type="submission" date="2022-03" db="EMBL/GenBank/DDBJ databases">
        <title>Isotopic signatures of nitrous oxide derived from detoxification processes.</title>
        <authorList>
            <person name="Behrendt U."/>
            <person name="Buchen C."/>
            <person name="Well R."/>
            <person name="Ulrich A."/>
            <person name="Rohe L."/>
            <person name="Kolb S."/>
            <person name="Schloter M."/>
            <person name="Horn M.A."/>
            <person name="Augustin J."/>
        </authorList>
    </citation>
    <scope>NUCLEOTIDE SEQUENCE [LARGE SCALE GENOMIC DNA]</scope>
    <source>
        <strain evidence="4 5">S4-C24</strain>
    </source>
</reference>
<accession>A0ABY3W7B5</accession>
<evidence type="ECO:0000313" key="5">
    <source>
        <dbReference type="Proteomes" id="UP000829069"/>
    </source>
</evidence>
<evidence type="ECO:0000259" key="2">
    <source>
        <dbReference type="Pfam" id="PF19187"/>
    </source>
</evidence>
<evidence type="ECO:0000259" key="3">
    <source>
        <dbReference type="Pfam" id="PF25583"/>
    </source>
</evidence>
<dbReference type="PANTHER" id="PTHR34580">
    <property type="match status" value="1"/>
</dbReference>
<name>A0ABY3W7B5_9MICC</name>
<evidence type="ECO:0000313" key="4">
    <source>
        <dbReference type="EMBL" id="UNK44438.1"/>
    </source>
</evidence>
<feature type="domain" description="PafC HTH" evidence="2">
    <location>
        <begin position="348"/>
        <end position="460"/>
    </location>
</feature>
<sequence length="665" mass="73014">MSASKTERLLNLLIALLERRRGYSKEELRALIPPYREATGDDAFNRLFERDKEDLREMGVPVETFPDDTLYENDQSGLRYRIDRHKYRLPELQFSPQESAVLSLASRLWQQASLGSAAARAVRRLDVQGALAEGDPLIGVEPRIRTAEPAFEAMLKAVLAHTPVSFDYRSPRDGQPQQRRVEPWGLGNRYGHWYLAGRDLDRGAQRTFRLSRVTSTVKKLSGTYSIPEDFTMRAVLAGLQAPQDHGTAVLLLRPDKANSLRSAATVAETARPPAGWDAVELGYGDVEVLAEEIASHGANAWVQEPDELRAAVLRRLEGALAAATEAPPSYSLKEDTSRPSRKTGSLDHLPRLLDLVSYVTANPGVPLAETARKFDISTAQLIKDLNLLFVCGTPGYGPDQLIEAFWEDGTISINNADEIDKPVRLSLDEALSLVVGLQALETVPGVGEQPALRSALSKLLAAAGGVAGRHTAVAADLAAEESAPELLALQEAAAARRSVEIEYLVPSRDEITTRTIDPLRVFAVDGHWYTEAWCHRQQAVRQFRVDRMRALTETGEHFEPPAERSSEFPDSLFTPQETDQVVVLKISERLAELADQYNARRRAVLEDGSLAAEIRLSTTAVLAGLVARHGGEVVVLEPADVAQQTQAWLRQALEAYRAAAAPTGG</sequence>
<dbReference type="InterPro" id="IPR026881">
    <property type="entry name" value="WYL_dom"/>
</dbReference>
<keyword evidence="5" id="KW-1185">Reference proteome</keyword>
<dbReference type="InterPro" id="IPR057727">
    <property type="entry name" value="WCX_dom"/>
</dbReference>
<dbReference type="Pfam" id="PF19187">
    <property type="entry name" value="HTH_PafC"/>
    <property type="match status" value="1"/>
</dbReference>
<feature type="domain" description="WCX" evidence="3">
    <location>
        <begin position="247"/>
        <end position="320"/>
    </location>
</feature>
<dbReference type="Proteomes" id="UP000829069">
    <property type="component" value="Chromosome"/>
</dbReference>
<dbReference type="InterPro" id="IPR051534">
    <property type="entry name" value="CBASS_pafABC_assoc_protein"/>
</dbReference>
<gene>
    <name evidence="4" type="ORF">MNQ99_10515</name>
</gene>
<dbReference type="EMBL" id="CP093326">
    <property type="protein sequence ID" value="UNK44438.1"/>
    <property type="molecule type" value="Genomic_DNA"/>
</dbReference>